<reference evidence="9" key="1">
    <citation type="submission" date="2022-10" db="EMBL/GenBank/DDBJ databases">
        <title>Roseovarius pelagicus sp. nov., isolated from Arctic seawater.</title>
        <authorList>
            <person name="Hong Y.W."/>
            <person name="Hwang C.Y."/>
        </authorList>
    </citation>
    <scope>NUCLEOTIDE SEQUENCE</scope>
    <source>
        <strain evidence="9">HL-MP18</strain>
    </source>
</reference>
<dbReference type="InterPro" id="IPR000515">
    <property type="entry name" value="MetI-like"/>
</dbReference>
<feature type="transmembrane region" description="Helical" evidence="7">
    <location>
        <begin position="250"/>
        <end position="270"/>
    </location>
</feature>
<keyword evidence="10" id="KW-1185">Reference proteome</keyword>
<evidence type="ECO:0000256" key="2">
    <source>
        <dbReference type="ARBA" id="ARBA00022448"/>
    </source>
</evidence>
<gene>
    <name evidence="9" type="ORF">N7U68_09100</name>
</gene>
<feature type="transmembrane region" description="Helical" evidence="7">
    <location>
        <begin position="98"/>
        <end position="120"/>
    </location>
</feature>
<evidence type="ECO:0000256" key="6">
    <source>
        <dbReference type="ARBA" id="ARBA00023136"/>
    </source>
</evidence>
<feature type="domain" description="ABC transmembrane type-1" evidence="8">
    <location>
        <begin position="92"/>
        <end position="271"/>
    </location>
</feature>
<dbReference type="PANTHER" id="PTHR47737:SF1">
    <property type="entry name" value="GLYCINE BETAINE_PROLINE BETAINE TRANSPORT SYSTEM PERMEASE PROTEIN PROW"/>
    <property type="match status" value="1"/>
</dbReference>
<keyword evidence="2 7" id="KW-0813">Transport</keyword>
<feature type="transmembrane region" description="Helical" evidence="7">
    <location>
        <begin position="140"/>
        <end position="166"/>
    </location>
</feature>
<name>A0ABY6DG00_9RHOB</name>
<keyword evidence="3" id="KW-1003">Cell membrane</keyword>
<keyword evidence="6 7" id="KW-0472">Membrane</keyword>
<dbReference type="EMBL" id="CP106738">
    <property type="protein sequence ID" value="UXX84774.1"/>
    <property type="molecule type" value="Genomic_DNA"/>
</dbReference>
<accession>A0ABY6DG00</accession>
<dbReference type="Proteomes" id="UP001064087">
    <property type="component" value="Chromosome"/>
</dbReference>
<evidence type="ECO:0000313" key="10">
    <source>
        <dbReference type="Proteomes" id="UP001064087"/>
    </source>
</evidence>
<dbReference type="RefSeq" id="WP_263048906.1">
    <property type="nucleotide sequence ID" value="NZ_CP106738.1"/>
</dbReference>
<organism evidence="9 10">
    <name type="scientific">Roseovarius pelagicus</name>
    <dbReference type="NCBI Taxonomy" id="2980108"/>
    <lineage>
        <taxon>Bacteria</taxon>
        <taxon>Pseudomonadati</taxon>
        <taxon>Pseudomonadota</taxon>
        <taxon>Alphaproteobacteria</taxon>
        <taxon>Rhodobacterales</taxon>
        <taxon>Roseobacteraceae</taxon>
        <taxon>Roseovarius</taxon>
    </lineage>
</organism>
<dbReference type="CDD" id="cd06261">
    <property type="entry name" value="TM_PBP2"/>
    <property type="match status" value="1"/>
</dbReference>
<keyword evidence="5 7" id="KW-1133">Transmembrane helix</keyword>
<proteinExistence type="inferred from homology"/>
<comment type="subcellular location">
    <subcellularLocation>
        <location evidence="1 7">Cell membrane</location>
        <topology evidence="1 7">Multi-pass membrane protein</topology>
    </subcellularLocation>
</comment>
<dbReference type="SUPFAM" id="SSF161098">
    <property type="entry name" value="MetI-like"/>
    <property type="match status" value="1"/>
</dbReference>
<evidence type="ECO:0000256" key="7">
    <source>
        <dbReference type="RuleBase" id="RU363032"/>
    </source>
</evidence>
<comment type="similarity">
    <text evidence="7">Belongs to the binding-protein-dependent transport system permease family.</text>
</comment>
<sequence length="288" mass="31521">MFPKSLEWPLERWVNEALDWLITGYGDQFEVVSDFILSVLIWIEWALLTIPWWGVIILLCALSWHASRSWKLPVIVGSCLILVGSLGLWNLTMQTMALMIVAVLLSVMIGLPLGVLMSQSNRLQGVLTPVLDAMQTVPPFVYLVPAVMLFGLGKVPAIIATVIYAVPPLARLTNLGIRLIDREVMEASAAFGTGKLRQLMQVQFPLAMPNVMAGINQCTMMALGMVVIASMIGARGLGEQVLVGIQRLDVGKGVVGGIGIVALAIIFDRITQAYGKRQMRHISQRSET</sequence>
<evidence type="ECO:0000313" key="9">
    <source>
        <dbReference type="EMBL" id="UXX84774.1"/>
    </source>
</evidence>
<dbReference type="PROSITE" id="PS50928">
    <property type="entry name" value="ABC_TM1"/>
    <property type="match status" value="1"/>
</dbReference>
<protein>
    <submittedName>
        <fullName evidence="9">Proline/glycine betaine ABC transporter permease</fullName>
    </submittedName>
</protein>
<dbReference type="PANTHER" id="PTHR47737">
    <property type="entry name" value="GLYCINE BETAINE/PROLINE BETAINE TRANSPORT SYSTEM PERMEASE PROTEIN PROW"/>
    <property type="match status" value="1"/>
</dbReference>
<feature type="transmembrane region" description="Helical" evidence="7">
    <location>
        <begin position="218"/>
        <end position="238"/>
    </location>
</feature>
<keyword evidence="4 7" id="KW-0812">Transmembrane</keyword>
<feature type="transmembrane region" description="Helical" evidence="7">
    <location>
        <begin position="72"/>
        <end position="91"/>
    </location>
</feature>
<evidence type="ECO:0000259" key="8">
    <source>
        <dbReference type="PROSITE" id="PS50928"/>
    </source>
</evidence>
<evidence type="ECO:0000256" key="1">
    <source>
        <dbReference type="ARBA" id="ARBA00004651"/>
    </source>
</evidence>
<evidence type="ECO:0000256" key="4">
    <source>
        <dbReference type="ARBA" id="ARBA00022692"/>
    </source>
</evidence>
<dbReference type="Pfam" id="PF00528">
    <property type="entry name" value="BPD_transp_1"/>
    <property type="match status" value="1"/>
</dbReference>
<dbReference type="Gene3D" id="1.10.3720.10">
    <property type="entry name" value="MetI-like"/>
    <property type="match status" value="1"/>
</dbReference>
<evidence type="ECO:0000256" key="3">
    <source>
        <dbReference type="ARBA" id="ARBA00022475"/>
    </source>
</evidence>
<evidence type="ECO:0000256" key="5">
    <source>
        <dbReference type="ARBA" id="ARBA00022989"/>
    </source>
</evidence>
<feature type="transmembrane region" description="Helical" evidence="7">
    <location>
        <begin position="45"/>
        <end position="66"/>
    </location>
</feature>
<dbReference type="InterPro" id="IPR035906">
    <property type="entry name" value="MetI-like_sf"/>
</dbReference>